<comment type="caution">
    <text evidence="1">The sequence shown here is derived from an EMBL/GenBank/DDBJ whole genome shotgun (WGS) entry which is preliminary data.</text>
</comment>
<protein>
    <submittedName>
        <fullName evidence="1">Uncharacterized protein</fullName>
    </submittedName>
</protein>
<proteinExistence type="predicted"/>
<evidence type="ECO:0000313" key="2">
    <source>
        <dbReference type="Proteomes" id="UP001314681"/>
    </source>
</evidence>
<evidence type="ECO:0000313" key="1">
    <source>
        <dbReference type="EMBL" id="MBU9727276.1"/>
    </source>
</evidence>
<gene>
    <name evidence="1" type="ORF">KTH90_14755</name>
</gene>
<dbReference type="EMBL" id="JAHQCX010000010">
    <property type="protein sequence ID" value="MBU9727276.1"/>
    <property type="molecule type" value="Genomic_DNA"/>
</dbReference>
<sequence length="166" mass="18403">MTLFQLYEKKELPLEIQKLLESGNCGGYLQAPCPVHPSGPVTFVCPSLLKVNGSTLLLGLADEHTALGRGLVNSLWFDREMTLWLHGADVVYKLSVKSLRCLITGPLFARMLLRARQKDASAEIGCAWELCWQSCEQTQEPLPAALPLPVPITPDLHLDNPRIRNS</sequence>
<keyword evidence="2" id="KW-1185">Reference proteome</keyword>
<dbReference type="RefSeq" id="WP_158354010.1">
    <property type="nucleotide sequence ID" value="NZ_JAHQCX010000010.1"/>
</dbReference>
<dbReference type="Proteomes" id="UP001314681">
    <property type="component" value="Unassembled WGS sequence"/>
</dbReference>
<name>A0ABS6K9U5_9FIRM</name>
<organism evidence="1 2">
    <name type="scientific">Diplocloster modestus</name>
    <dbReference type="NCBI Taxonomy" id="2850322"/>
    <lineage>
        <taxon>Bacteria</taxon>
        <taxon>Bacillati</taxon>
        <taxon>Bacillota</taxon>
        <taxon>Clostridia</taxon>
        <taxon>Lachnospirales</taxon>
        <taxon>Lachnospiraceae</taxon>
        <taxon>Diplocloster</taxon>
    </lineage>
</organism>
<accession>A0ABS6K9U5</accession>
<reference evidence="1 2" key="1">
    <citation type="submission" date="2021-06" db="EMBL/GenBank/DDBJ databases">
        <title>Description of novel taxa of the family Lachnospiraceae.</title>
        <authorList>
            <person name="Chaplin A.V."/>
            <person name="Sokolova S.R."/>
            <person name="Pikina A.P."/>
            <person name="Korzhanova M."/>
            <person name="Belova V."/>
            <person name="Korostin D."/>
            <person name="Efimov B.A."/>
        </authorList>
    </citation>
    <scope>NUCLEOTIDE SEQUENCE [LARGE SCALE GENOMIC DNA]</scope>
    <source>
        <strain evidence="1 2">ASD4241</strain>
    </source>
</reference>